<accession>A0ABY7RIN9</accession>
<organism evidence="1 2">
    <name type="scientific">Neisseria lisongii</name>
    <dbReference type="NCBI Taxonomy" id="2912188"/>
    <lineage>
        <taxon>Bacteria</taxon>
        <taxon>Pseudomonadati</taxon>
        <taxon>Pseudomonadota</taxon>
        <taxon>Betaproteobacteria</taxon>
        <taxon>Neisseriales</taxon>
        <taxon>Neisseriaceae</taxon>
        <taxon>Neisseria</taxon>
    </lineage>
</organism>
<gene>
    <name evidence="1" type="ORF">PJU73_07275</name>
</gene>
<reference evidence="1 2" key="1">
    <citation type="submission" date="2023-01" db="EMBL/GenBank/DDBJ databases">
        <authorList>
            <person name="Yang C."/>
        </authorList>
    </citation>
    <scope>NUCLEOTIDE SEQUENCE [LARGE SCALE GENOMIC DNA]</scope>
    <source>
        <strain evidence="1 2">ZJ106</strain>
    </source>
</reference>
<name>A0ABY7RIN9_9NEIS</name>
<evidence type="ECO:0000313" key="1">
    <source>
        <dbReference type="EMBL" id="WCL71138.1"/>
    </source>
</evidence>
<dbReference type="Proteomes" id="UP001221268">
    <property type="component" value="Chromosome"/>
</dbReference>
<evidence type="ECO:0000313" key="2">
    <source>
        <dbReference type="Proteomes" id="UP001221268"/>
    </source>
</evidence>
<dbReference type="RefSeq" id="WP_237091711.1">
    <property type="nucleotide sequence ID" value="NZ_CP116766.1"/>
</dbReference>
<protein>
    <recommendedName>
        <fullName evidence="3">Phage associated protein</fullName>
    </recommendedName>
</protein>
<dbReference type="EMBL" id="CP116766">
    <property type="protein sequence ID" value="WCL71138.1"/>
    <property type="molecule type" value="Genomic_DNA"/>
</dbReference>
<sequence length="64" mass="7059">MNPKLQTIIKSPTLPDKAGDEVRAEKWAECTEQYGLSGEWAVAAKLGAEVSEEQIEMIGHLFGR</sequence>
<proteinExistence type="predicted"/>
<evidence type="ECO:0008006" key="3">
    <source>
        <dbReference type="Google" id="ProtNLM"/>
    </source>
</evidence>
<keyword evidence="2" id="KW-1185">Reference proteome</keyword>